<keyword evidence="3" id="KW-1185">Reference proteome</keyword>
<evidence type="ECO:0000313" key="3">
    <source>
        <dbReference type="Proteomes" id="UP000202195"/>
    </source>
</evidence>
<evidence type="ECO:0000313" key="2">
    <source>
        <dbReference type="EMBL" id="AND74893.1"/>
    </source>
</evidence>
<name>A0A172PZV3_9CAUD</name>
<feature type="compositionally biased region" description="Basic and acidic residues" evidence="1">
    <location>
        <begin position="103"/>
        <end position="113"/>
    </location>
</feature>
<dbReference type="RefSeq" id="YP_009285854.1">
    <property type="nucleotide sequence ID" value="NC_031058.1"/>
</dbReference>
<dbReference type="OrthoDB" id="11340at10239"/>
<proteinExistence type="predicted"/>
<dbReference type="KEGG" id="vg:29079837"/>
<reference evidence="2 3" key="1">
    <citation type="submission" date="2016-04" db="EMBL/GenBank/DDBJ databases">
        <title>NP1 phage genome sequence analysis.</title>
        <authorList>
            <person name="Chaudhry W.N."/>
        </authorList>
    </citation>
    <scope>NUCLEOTIDE SEQUENCE [LARGE SCALE GENOMIC DNA]</scope>
</reference>
<dbReference type="EMBL" id="KX129925">
    <property type="protein sequence ID" value="AND74893.1"/>
    <property type="molecule type" value="Genomic_DNA"/>
</dbReference>
<feature type="region of interest" description="Disordered" evidence="1">
    <location>
        <begin position="82"/>
        <end position="119"/>
    </location>
</feature>
<organism evidence="2 3">
    <name type="scientific">Pseudomonas phage NP1</name>
    <dbReference type="NCBI Taxonomy" id="1844477"/>
    <lineage>
        <taxon>Viruses</taxon>
        <taxon>Duplodnaviria</taxon>
        <taxon>Heunggongvirae</taxon>
        <taxon>Uroviricota</taxon>
        <taxon>Caudoviricetes</taxon>
        <taxon>Queuovirinae</taxon>
        <taxon>Nipunavirus</taxon>
        <taxon>Nipunavirus quinobequin</taxon>
        <taxon>Nipunavirus NP1</taxon>
    </lineage>
</organism>
<evidence type="ECO:0000256" key="1">
    <source>
        <dbReference type="SAM" id="MobiDB-lite"/>
    </source>
</evidence>
<dbReference type="GeneID" id="29079837"/>
<accession>A0A172PZV3</accession>
<protein>
    <recommendedName>
        <fullName evidence="4">SAP domain-containing protein</fullName>
    </recommendedName>
</protein>
<sequence length="176" mass="19193">MINFNEMGKVELRQACKEAGIKNYGKMNNDGMRAALEAHYAEAKGAEEAAPEAVVTEEVQEEAPVSAPSGLAAMVQQMIGANEKKEEERSAPAAAKRTSSGLKIEKAREERNGIKKPSVGGQCRAVWDALDDMVAAGTQPTAKQVKALAEERGWNPNNASIEFYQWRKFNGIRGRQ</sequence>
<evidence type="ECO:0008006" key="4">
    <source>
        <dbReference type="Google" id="ProtNLM"/>
    </source>
</evidence>
<dbReference type="Proteomes" id="UP000202195">
    <property type="component" value="Segment"/>
</dbReference>